<sequence>MKRALRLTAALSGLTLLLASCGGGSSSAAESTGPAATPTSGGTLTILTSSTEQNYDPAKSQSLAITSLALVHRRLTTWDIQPGAAPTVVPDLATDTGTPSDDGKTWTFTLKDGLKFADGTPITSADIKYGLERSFAPALSGGLTYHKALLVGGDNYPGPFEGAHLDSIQTPDDKTIVFQLKQPFADFPWIAATPAFAPVPAASEDIENYSVKAVASGPYQIKEAQPGISLTLTRNPAWDPATDPVRTALPDEIVFQLGQDPTTAAQRILQGSDPHLFGAARVPASQLARLASDPGAQALVHTSDPGPLQYLAINTQTVPDVRVRQALNYAIDKNAVVLAAGGELGGSPATTYITPGIPGRVEYNLYATNPAGDPEKAKALLAEAGVSNLTLRFLVRSDSDSVAIAEAVAQSLARVGITVQIDPVETGTFTERTTQGDGSSYDLTLQSWNADYPSPYANLYPLYESSQIGAGGYNVSRYANPAVDQAIADAVGTIDPAAAGEKWAAIDQQIAADAPSVPLFYARNSFVAGPGVAGVVVEPFPAYQNYLVVGLSGQTP</sequence>
<feature type="domain" description="Solute-binding protein family 5" evidence="2">
    <location>
        <begin position="87"/>
        <end position="468"/>
    </location>
</feature>
<dbReference type="PIRSF" id="PIRSF002741">
    <property type="entry name" value="MppA"/>
    <property type="match status" value="1"/>
</dbReference>
<dbReference type="Pfam" id="PF00496">
    <property type="entry name" value="SBP_bac_5"/>
    <property type="match status" value="1"/>
</dbReference>
<feature type="signal peptide" evidence="1">
    <location>
        <begin position="1"/>
        <end position="28"/>
    </location>
</feature>
<keyword evidence="4" id="KW-1185">Reference proteome</keyword>
<dbReference type="Proteomes" id="UP000185612">
    <property type="component" value="Unassembled WGS sequence"/>
</dbReference>
<dbReference type="InParanoid" id="A0A1Q5PV85"/>
<protein>
    <submittedName>
        <fullName evidence="3">ABC transporter substrate-binding protein</fullName>
    </submittedName>
</protein>
<reference evidence="4" key="1">
    <citation type="submission" date="2016-12" db="EMBL/GenBank/DDBJ databases">
        <authorList>
            <person name="Meng X."/>
        </authorList>
    </citation>
    <scope>NUCLEOTIDE SEQUENCE [LARGE SCALE GENOMIC DNA]</scope>
    <source>
        <strain evidence="4">DSM 20732</strain>
    </source>
</reference>
<evidence type="ECO:0000256" key="1">
    <source>
        <dbReference type="SAM" id="SignalP"/>
    </source>
</evidence>
<organism evidence="3 4">
    <name type="scientific">Buchananella hordeovulneris</name>
    <dbReference type="NCBI Taxonomy" id="52770"/>
    <lineage>
        <taxon>Bacteria</taxon>
        <taxon>Bacillati</taxon>
        <taxon>Actinomycetota</taxon>
        <taxon>Actinomycetes</taxon>
        <taxon>Actinomycetales</taxon>
        <taxon>Actinomycetaceae</taxon>
        <taxon>Buchananella</taxon>
    </lineage>
</organism>
<dbReference type="STRING" id="52770.BSZ40_07285"/>
<feature type="chain" id="PRO_5013157728" evidence="1">
    <location>
        <begin position="29"/>
        <end position="556"/>
    </location>
</feature>
<dbReference type="SUPFAM" id="SSF53850">
    <property type="entry name" value="Periplasmic binding protein-like II"/>
    <property type="match status" value="1"/>
</dbReference>
<accession>A0A1Q5PV85</accession>
<comment type="caution">
    <text evidence="3">The sequence shown here is derived from an EMBL/GenBank/DDBJ whole genome shotgun (WGS) entry which is preliminary data.</text>
</comment>
<dbReference type="Gene3D" id="3.40.190.10">
    <property type="entry name" value="Periplasmic binding protein-like II"/>
    <property type="match status" value="1"/>
</dbReference>
<dbReference type="GO" id="GO:0015833">
    <property type="term" value="P:peptide transport"/>
    <property type="evidence" value="ECO:0007669"/>
    <property type="project" value="TreeGrafter"/>
</dbReference>
<name>A0A1Q5PV85_9ACTO</name>
<dbReference type="EMBL" id="MQVS01000007">
    <property type="protein sequence ID" value="OKL51369.1"/>
    <property type="molecule type" value="Genomic_DNA"/>
</dbReference>
<dbReference type="Gene3D" id="3.10.105.10">
    <property type="entry name" value="Dipeptide-binding Protein, Domain 3"/>
    <property type="match status" value="1"/>
</dbReference>
<dbReference type="InterPro" id="IPR030678">
    <property type="entry name" value="Peptide/Ni-bd"/>
</dbReference>
<dbReference type="PANTHER" id="PTHR30290">
    <property type="entry name" value="PERIPLASMIC BINDING COMPONENT OF ABC TRANSPORTER"/>
    <property type="match status" value="1"/>
</dbReference>
<evidence type="ECO:0000313" key="4">
    <source>
        <dbReference type="Proteomes" id="UP000185612"/>
    </source>
</evidence>
<dbReference type="GO" id="GO:0042597">
    <property type="term" value="C:periplasmic space"/>
    <property type="evidence" value="ECO:0007669"/>
    <property type="project" value="UniProtKB-ARBA"/>
</dbReference>
<gene>
    <name evidence="3" type="ORF">BSZ40_07285</name>
</gene>
<keyword evidence="1" id="KW-0732">Signal</keyword>
<dbReference type="RefSeq" id="WP_073824711.1">
    <property type="nucleotide sequence ID" value="NZ_MQVS01000007.1"/>
</dbReference>
<dbReference type="AlphaFoldDB" id="A0A1Q5PV85"/>
<dbReference type="PANTHER" id="PTHR30290:SF83">
    <property type="entry name" value="ABC TRANSPORTER SUBSTRATE-BINDING PROTEIN"/>
    <property type="match status" value="1"/>
</dbReference>
<dbReference type="GO" id="GO:0043190">
    <property type="term" value="C:ATP-binding cassette (ABC) transporter complex"/>
    <property type="evidence" value="ECO:0007669"/>
    <property type="project" value="InterPro"/>
</dbReference>
<dbReference type="CDD" id="cd08506">
    <property type="entry name" value="PBP2_clavulanate_OppA2"/>
    <property type="match status" value="1"/>
</dbReference>
<evidence type="ECO:0000259" key="2">
    <source>
        <dbReference type="Pfam" id="PF00496"/>
    </source>
</evidence>
<dbReference type="FunCoup" id="A0A1Q5PV85">
    <property type="interactions" value="54"/>
</dbReference>
<dbReference type="PROSITE" id="PS51257">
    <property type="entry name" value="PROKAR_LIPOPROTEIN"/>
    <property type="match status" value="1"/>
</dbReference>
<evidence type="ECO:0000313" key="3">
    <source>
        <dbReference type="EMBL" id="OKL51369.1"/>
    </source>
</evidence>
<dbReference type="GO" id="GO:1904680">
    <property type="term" value="F:peptide transmembrane transporter activity"/>
    <property type="evidence" value="ECO:0007669"/>
    <property type="project" value="TreeGrafter"/>
</dbReference>
<dbReference type="OrthoDB" id="9801912at2"/>
<dbReference type="InterPro" id="IPR000914">
    <property type="entry name" value="SBP_5_dom"/>
</dbReference>
<dbReference type="InterPro" id="IPR039424">
    <property type="entry name" value="SBP_5"/>
</dbReference>
<proteinExistence type="predicted"/>